<keyword evidence="4" id="KW-0732">Signal</keyword>
<dbReference type="GO" id="GO:0006508">
    <property type="term" value="P:proteolysis"/>
    <property type="evidence" value="ECO:0007669"/>
    <property type="project" value="UniProtKB-KW"/>
</dbReference>
<dbReference type="GO" id="GO:0004222">
    <property type="term" value="F:metalloendopeptidase activity"/>
    <property type="evidence" value="ECO:0007669"/>
    <property type="project" value="InterPro"/>
</dbReference>
<dbReference type="EC" id="3.4.24.-" evidence="7"/>
<proteinExistence type="inferred from homology"/>
<evidence type="ECO:0000259" key="6">
    <source>
        <dbReference type="Pfam" id="PF05193"/>
    </source>
</evidence>
<dbReference type="InterPro" id="IPR001431">
    <property type="entry name" value="Pept_M16_Zn_BS"/>
</dbReference>
<evidence type="ECO:0000256" key="3">
    <source>
        <dbReference type="RuleBase" id="RU004447"/>
    </source>
</evidence>
<dbReference type="RefSeq" id="WP_210405667.1">
    <property type="nucleotide sequence ID" value="NZ_CP019082.1"/>
</dbReference>
<gene>
    <name evidence="7" type="ORF">BSF38_00321</name>
</gene>
<sequence length="921" mass="101215">MRLTAHRLIMPLAWALALGSAVSTARAQDAPKKVATVEGITEYRLPNGLQVLLFPDESRPKVTVALTIFVGSRHEGYGETGMAHLLEHMVFKGTPTHPNIPAVFKERGAQFNGTTSNDRTNYFETLSATDDNLEFAIKLEADRMVNSPIKAEDLATEFSVVRNEFERGENSPGAVLSQRMAAAAYEWHNYGKSTIGNRSDIEKVPVDNLRAFYKKFYQPDNAMLVVAGKFDEKKALEYIVKYFGAIPKPDRKLPTTYTEEPPQDGERTVTLRRVGDVGLVGLLYHIPAGPHADFPALQVLADVLDSQPSGRLYKALIDSRKASSVSAYADAAHDPGTFGIDAEVNTKDLAELEKVRDVITKIVADVARDGVTPEEVDRAKRKYLKNHEMSLADPNRIAIQLSNLAAQGDWRLFFLGRDRIEKVTPAEVRKAAADYFASSNRTVGFFIPSTKPERTPIPATPEVDKLLADYKGRTVKSAGEAFDVKPEAIEARVKRPDAIQGVKLALLPKKTRGESVHATLTLHYGDAKNLKGLIDAADFLQQLMIRGGTKSLSRQQVQDELDKNFARISGGRGPGGPGSITFSIQTRRANLPAALEILRQILREPLLPETEFQVLKTEQLTQLEASRSEPTAIASNRIQRQLSKYPPDDVRYVPTLDENIQRTKDATIDQVRKLHGEYLGAEHGELAIVGDFEPSEALAVLNRTFEGWKASQGYERIERPAQPDIKAVKESIETPDKENAVYFAATIFPLKDDAPEYPATAVGNFILGGGSISSRIADRLRGKGGLSYSAASIFNASALDPRASIMIYAIYNPSNLAKVVTGVDEEVARILKDGVTDDELKKAKDGFLRQQEMGRTEDGSLASTLASNLFIGRTMQFQADLEKAIKGLDVAAVNAALRKYLDPKNLSVITAGDFKKAAEKK</sequence>
<dbReference type="Proteomes" id="UP000186309">
    <property type="component" value="Chromosome"/>
</dbReference>
<comment type="cofactor">
    <cofactor evidence="1">
        <name>Zn(2+)</name>
        <dbReference type="ChEBI" id="CHEBI:29105"/>
    </cofactor>
</comment>
<keyword evidence="8" id="KW-1185">Reference proteome</keyword>
<dbReference type="PROSITE" id="PS00143">
    <property type="entry name" value="INSULINASE"/>
    <property type="match status" value="1"/>
</dbReference>
<organism evidence="7 8">
    <name type="scientific">Paludisphaera borealis</name>
    <dbReference type="NCBI Taxonomy" id="1387353"/>
    <lineage>
        <taxon>Bacteria</taxon>
        <taxon>Pseudomonadati</taxon>
        <taxon>Planctomycetota</taxon>
        <taxon>Planctomycetia</taxon>
        <taxon>Isosphaerales</taxon>
        <taxon>Isosphaeraceae</taxon>
        <taxon>Paludisphaera</taxon>
    </lineage>
</organism>
<comment type="similarity">
    <text evidence="2 3">Belongs to the peptidase M16 family.</text>
</comment>
<dbReference type="KEGG" id="pbor:BSF38_00321"/>
<dbReference type="InterPro" id="IPR050361">
    <property type="entry name" value="MPP/UQCRC_Complex"/>
</dbReference>
<dbReference type="STRING" id="1387353.BSF38_00321"/>
<dbReference type="AlphaFoldDB" id="A0A1U7CIY8"/>
<evidence type="ECO:0000256" key="2">
    <source>
        <dbReference type="ARBA" id="ARBA00007261"/>
    </source>
</evidence>
<dbReference type="EMBL" id="CP019082">
    <property type="protein sequence ID" value="APW58910.1"/>
    <property type="molecule type" value="Genomic_DNA"/>
</dbReference>
<accession>A0A1U7CIY8</accession>
<dbReference type="InterPro" id="IPR011765">
    <property type="entry name" value="Pept_M16_N"/>
</dbReference>
<evidence type="ECO:0000313" key="7">
    <source>
        <dbReference type="EMBL" id="APW58910.1"/>
    </source>
</evidence>
<evidence type="ECO:0000256" key="1">
    <source>
        <dbReference type="ARBA" id="ARBA00001947"/>
    </source>
</evidence>
<feature type="domain" description="Peptidase M16 N-terminal" evidence="5">
    <location>
        <begin position="53"/>
        <end position="196"/>
    </location>
</feature>
<feature type="signal peptide" evidence="4">
    <location>
        <begin position="1"/>
        <end position="27"/>
    </location>
</feature>
<keyword evidence="7" id="KW-0645">Protease</keyword>
<feature type="domain" description="Peptidase M16 C-terminal" evidence="6">
    <location>
        <begin position="666"/>
        <end position="845"/>
    </location>
</feature>
<evidence type="ECO:0000256" key="4">
    <source>
        <dbReference type="SAM" id="SignalP"/>
    </source>
</evidence>
<dbReference type="Pfam" id="PF00675">
    <property type="entry name" value="Peptidase_M16"/>
    <property type="match status" value="1"/>
</dbReference>
<dbReference type="InterPro" id="IPR011249">
    <property type="entry name" value="Metalloenz_LuxS/M16"/>
</dbReference>
<dbReference type="PANTHER" id="PTHR11851:SF49">
    <property type="entry name" value="MITOCHONDRIAL-PROCESSING PEPTIDASE SUBUNIT ALPHA"/>
    <property type="match status" value="1"/>
</dbReference>
<keyword evidence="7" id="KW-0378">Hydrolase</keyword>
<dbReference type="Gene3D" id="3.30.830.10">
    <property type="entry name" value="Metalloenzyme, LuxS/M16 peptidase-like"/>
    <property type="match status" value="4"/>
</dbReference>
<name>A0A1U7CIY8_9BACT</name>
<dbReference type="SUPFAM" id="SSF63411">
    <property type="entry name" value="LuxS/MPP-like metallohydrolase"/>
    <property type="match status" value="4"/>
</dbReference>
<protein>
    <submittedName>
        <fullName evidence="7">Putative zinc protease</fullName>
        <ecNumber evidence="7">3.4.24.-</ecNumber>
    </submittedName>
</protein>
<evidence type="ECO:0000313" key="8">
    <source>
        <dbReference type="Proteomes" id="UP000186309"/>
    </source>
</evidence>
<feature type="domain" description="Peptidase M16 C-terminal" evidence="6">
    <location>
        <begin position="204"/>
        <end position="382"/>
    </location>
</feature>
<feature type="chain" id="PRO_5012075284" evidence="4">
    <location>
        <begin position="28"/>
        <end position="921"/>
    </location>
</feature>
<dbReference type="Pfam" id="PF05193">
    <property type="entry name" value="Peptidase_M16_C"/>
    <property type="match status" value="2"/>
</dbReference>
<dbReference type="PANTHER" id="PTHR11851">
    <property type="entry name" value="METALLOPROTEASE"/>
    <property type="match status" value="1"/>
</dbReference>
<evidence type="ECO:0000259" key="5">
    <source>
        <dbReference type="Pfam" id="PF00675"/>
    </source>
</evidence>
<reference evidence="8" key="1">
    <citation type="submission" date="2016-12" db="EMBL/GenBank/DDBJ databases">
        <title>Comparative genomics of four Isosphaeraceae planctomycetes: a common pool of plasmids and glycoside hydrolase genes.</title>
        <authorList>
            <person name="Ivanova A."/>
        </authorList>
    </citation>
    <scope>NUCLEOTIDE SEQUENCE [LARGE SCALE GENOMIC DNA]</scope>
    <source>
        <strain evidence="8">PX4</strain>
    </source>
</reference>
<dbReference type="GO" id="GO:0046872">
    <property type="term" value="F:metal ion binding"/>
    <property type="evidence" value="ECO:0007669"/>
    <property type="project" value="InterPro"/>
</dbReference>
<dbReference type="InterPro" id="IPR007863">
    <property type="entry name" value="Peptidase_M16_C"/>
</dbReference>